<dbReference type="GO" id="GO:0005524">
    <property type="term" value="F:ATP binding"/>
    <property type="evidence" value="ECO:0007669"/>
    <property type="project" value="UniProtKB-KW"/>
</dbReference>
<keyword evidence="12" id="KW-1185">Reference proteome</keyword>
<evidence type="ECO:0000256" key="4">
    <source>
        <dbReference type="ARBA" id="ARBA00022806"/>
    </source>
</evidence>
<evidence type="ECO:0000313" key="11">
    <source>
        <dbReference type="EMBL" id="PWB85164.1"/>
    </source>
</evidence>
<dbReference type="InterPro" id="IPR006935">
    <property type="entry name" value="Helicase/UvrB_N"/>
</dbReference>
<dbReference type="Pfam" id="PF13307">
    <property type="entry name" value="Helicase_C_2"/>
    <property type="match status" value="1"/>
</dbReference>
<dbReference type="Pfam" id="PF04851">
    <property type="entry name" value="ResIII"/>
    <property type="match status" value="1"/>
</dbReference>
<evidence type="ECO:0000256" key="7">
    <source>
        <dbReference type="ARBA" id="ARBA00023014"/>
    </source>
</evidence>
<keyword evidence="3" id="KW-0378">Hydrolase</keyword>
<protein>
    <submittedName>
        <fullName evidence="11">ATP-dependent DNA helicase DinG</fullName>
    </submittedName>
</protein>
<evidence type="ECO:0000256" key="5">
    <source>
        <dbReference type="ARBA" id="ARBA00022840"/>
    </source>
</evidence>
<name>A0A2U1S6L2_9EURY</name>
<reference evidence="11 12" key="1">
    <citation type="submission" date="2017-03" db="EMBL/GenBank/DDBJ databases">
        <title>Genome sequence of Methanobrevibacter wosei.</title>
        <authorList>
            <person name="Poehlein A."/>
            <person name="Seedorf H."/>
            <person name="Daniel R."/>
        </authorList>
    </citation>
    <scope>NUCLEOTIDE SEQUENCE [LARGE SCALE GENOMIC DNA]</scope>
    <source>
        <strain evidence="11 12">DSM 11979</strain>
    </source>
</reference>
<dbReference type="PANTHER" id="PTHR11472:SF34">
    <property type="entry name" value="REGULATOR OF TELOMERE ELONGATION HELICASE 1"/>
    <property type="match status" value="1"/>
</dbReference>
<proteinExistence type="predicted"/>
<dbReference type="SMART" id="SM00487">
    <property type="entry name" value="DEXDc"/>
    <property type="match status" value="1"/>
</dbReference>
<dbReference type="Pfam" id="PF06733">
    <property type="entry name" value="DEAD_2"/>
    <property type="match status" value="1"/>
</dbReference>
<dbReference type="GO" id="GO:0016818">
    <property type="term" value="F:hydrolase activity, acting on acid anhydrides, in phosphorus-containing anhydrides"/>
    <property type="evidence" value="ECO:0007669"/>
    <property type="project" value="InterPro"/>
</dbReference>
<dbReference type="PANTHER" id="PTHR11472">
    <property type="entry name" value="DNA REPAIR DEAD HELICASE RAD3/XP-D SUBFAMILY MEMBER"/>
    <property type="match status" value="1"/>
</dbReference>
<dbReference type="InterPro" id="IPR014013">
    <property type="entry name" value="Helic_SF1/SF2_ATP-bd_DinG/Rad3"/>
</dbReference>
<dbReference type="EMBL" id="MZGU01000006">
    <property type="protein sequence ID" value="PWB85164.1"/>
    <property type="molecule type" value="Genomic_DNA"/>
</dbReference>
<evidence type="ECO:0000256" key="3">
    <source>
        <dbReference type="ARBA" id="ARBA00022801"/>
    </source>
</evidence>
<dbReference type="InterPro" id="IPR010614">
    <property type="entry name" value="RAD3-like_helicase_DEAD"/>
</dbReference>
<gene>
    <name evidence="11" type="ORF">MBBWO_14790</name>
</gene>
<keyword evidence="6" id="KW-0408">Iron</keyword>
<comment type="caution">
    <text evidence="11">The sequence shown here is derived from an EMBL/GenBank/DDBJ whole genome shotgun (WGS) entry which is preliminary data.</text>
</comment>
<evidence type="ECO:0000259" key="10">
    <source>
        <dbReference type="PROSITE" id="PS51193"/>
    </source>
</evidence>
<keyword evidence="1" id="KW-0479">Metal-binding</keyword>
<keyword evidence="7" id="KW-0411">Iron-sulfur</keyword>
<dbReference type="Gene3D" id="3.40.50.300">
    <property type="entry name" value="P-loop containing nucleotide triphosphate hydrolases"/>
    <property type="match status" value="2"/>
</dbReference>
<keyword evidence="2" id="KW-0547">Nucleotide-binding</keyword>
<dbReference type="InterPro" id="IPR045028">
    <property type="entry name" value="DinG/Rad3-like"/>
</dbReference>
<sequence length="618" mass="71307">MPDSIFCPNCGMLKSNCKCGKYPSKSTNTLKFKEDADSSNSVDLFSFKKPKSNFINDDIPIVYSIEEHRLEDEVISELSRDNPNIDLEIIENFPFRHPRDNQLQIIQDIQDAIRQGYKYIILEAGTGIGKSAIATTLAKIYESAYILTMTKQLQSQYCDEFEFPLVKGRANFGCLNSQLETTCDMGDCRTTPTSSKFVCPFGISANPTLDAELAFETYGGDLFFQSENHCNYWQQKANAINSPITVMNYDYALAEFNYVRHFKSRSLLILDEAHNIENKLMSSLEINLYNSRLEKDINKVMSSETLKDGQIKDWIMEVEAIRDAYNDVDVRDISKEKADRFKSNVSRLDTLIRNLENEPKNWVIDSNEKDTVSFKPLKVNHYAKNRLLKYGDVVLFMSATILSHKLFSQWLGLNPKDVYHIKVDSPFTKEKRPIILDLAGKMSKKTIKKTAPKTIEILQKILKKHEGDKGLIHTHSYNCQNYIINNLNNSRLISHNSRNRETVLNHFEKDENPLVLVSPSMSEGVDLPYDKCRFQVIYKIPFPYLGDLQIKSRQQKDRRWYAYKTVMTLMQAYGRGMRAEDDSCYTYILDSDIKMLLKSPLYRSLISDYFKEAVVTLK</sequence>
<evidence type="ECO:0000256" key="9">
    <source>
        <dbReference type="ARBA" id="ARBA00023235"/>
    </source>
</evidence>
<organism evidence="11 12">
    <name type="scientific">Methanobrevibacter woesei</name>
    <dbReference type="NCBI Taxonomy" id="190976"/>
    <lineage>
        <taxon>Archaea</taxon>
        <taxon>Methanobacteriati</taxon>
        <taxon>Methanobacteriota</taxon>
        <taxon>Methanomada group</taxon>
        <taxon>Methanobacteria</taxon>
        <taxon>Methanobacteriales</taxon>
        <taxon>Methanobacteriaceae</taxon>
        <taxon>Methanobrevibacter</taxon>
    </lineage>
</organism>
<dbReference type="InterPro" id="IPR014001">
    <property type="entry name" value="Helicase_ATP-bd"/>
</dbReference>
<feature type="domain" description="Helicase ATP-binding" evidence="10">
    <location>
        <begin position="88"/>
        <end position="325"/>
    </location>
</feature>
<evidence type="ECO:0000256" key="2">
    <source>
        <dbReference type="ARBA" id="ARBA00022741"/>
    </source>
</evidence>
<dbReference type="InterPro" id="IPR027417">
    <property type="entry name" value="P-loop_NTPase"/>
</dbReference>
<dbReference type="GO" id="GO:0003677">
    <property type="term" value="F:DNA binding"/>
    <property type="evidence" value="ECO:0007669"/>
    <property type="project" value="UniProtKB-KW"/>
</dbReference>
<dbReference type="PROSITE" id="PS51193">
    <property type="entry name" value="HELICASE_ATP_BIND_2"/>
    <property type="match status" value="1"/>
</dbReference>
<dbReference type="InterPro" id="IPR006555">
    <property type="entry name" value="ATP-dep_Helicase_C"/>
</dbReference>
<dbReference type="GO" id="GO:0006139">
    <property type="term" value="P:nucleobase-containing compound metabolic process"/>
    <property type="evidence" value="ECO:0007669"/>
    <property type="project" value="InterPro"/>
</dbReference>
<keyword evidence="9" id="KW-0413">Isomerase</keyword>
<keyword evidence="8" id="KW-0238">DNA-binding</keyword>
<dbReference type="RefSeq" id="WP_116670252.1">
    <property type="nucleotide sequence ID" value="NZ_MZGU01000006.1"/>
</dbReference>
<keyword evidence="4 11" id="KW-0347">Helicase</keyword>
<evidence type="ECO:0000256" key="6">
    <source>
        <dbReference type="ARBA" id="ARBA00023004"/>
    </source>
</evidence>
<accession>A0A2U1S6L2</accession>
<evidence type="ECO:0000256" key="8">
    <source>
        <dbReference type="ARBA" id="ARBA00023125"/>
    </source>
</evidence>
<dbReference type="OrthoDB" id="76985at2157"/>
<dbReference type="AlphaFoldDB" id="A0A2U1S6L2"/>
<dbReference type="SMART" id="SM00491">
    <property type="entry name" value="HELICc2"/>
    <property type="match status" value="1"/>
</dbReference>
<dbReference type="SUPFAM" id="SSF52540">
    <property type="entry name" value="P-loop containing nucleoside triphosphate hydrolases"/>
    <property type="match status" value="1"/>
</dbReference>
<evidence type="ECO:0000313" key="12">
    <source>
        <dbReference type="Proteomes" id="UP000245577"/>
    </source>
</evidence>
<dbReference type="GO" id="GO:0046872">
    <property type="term" value="F:metal ion binding"/>
    <property type="evidence" value="ECO:0007669"/>
    <property type="project" value="UniProtKB-KW"/>
</dbReference>
<keyword evidence="5" id="KW-0067">ATP-binding</keyword>
<evidence type="ECO:0000256" key="1">
    <source>
        <dbReference type="ARBA" id="ARBA00022723"/>
    </source>
</evidence>
<dbReference type="GO" id="GO:0003678">
    <property type="term" value="F:DNA helicase activity"/>
    <property type="evidence" value="ECO:0007669"/>
    <property type="project" value="InterPro"/>
</dbReference>
<dbReference type="GO" id="GO:0051536">
    <property type="term" value="F:iron-sulfur cluster binding"/>
    <property type="evidence" value="ECO:0007669"/>
    <property type="project" value="UniProtKB-KW"/>
</dbReference>
<dbReference type="Proteomes" id="UP000245577">
    <property type="component" value="Unassembled WGS sequence"/>
</dbReference>